<dbReference type="PANTHER" id="PTHR28042:SF1">
    <property type="entry name" value="E3 UBIQUITIN-PROTEIN LIGASE COMPLEX SLX5-SLX8 SUBUNIT SLX5"/>
    <property type="match status" value="1"/>
</dbReference>
<feature type="compositionally biased region" description="Polar residues" evidence="1">
    <location>
        <begin position="306"/>
        <end position="347"/>
    </location>
</feature>
<dbReference type="GO" id="GO:0004842">
    <property type="term" value="F:ubiquitin-protein transferase activity"/>
    <property type="evidence" value="ECO:0007669"/>
    <property type="project" value="TreeGrafter"/>
</dbReference>
<evidence type="ECO:0000256" key="1">
    <source>
        <dbReference type="SAM" id="MobiDB-lite"/>
    </source>
</evidence>
<keyword evidence="3" id="KW-1185">Reference proteome</keyword>
<feature type="compositionally biased region" description="Polar residues" evidence="1">
    <location>
        <begin position="201"/>
        <end position="210"/>
    </location>
</feature>
<feature type="compositionally biased region" description="Acidic residues" evidence="1">
    <location>
        <begin position="46"/>
        <end position="100"/>
    </location>
</feature>
<feature type="compositionally biased region" description="Basic residues" evidence="1">
    <location>
        <begin position="375"/>
        <end position="385"/>
    </location>
</feature>
<evidence type="ECO:0008006" key="4">
    <source>
        <dbReference type="Google" id="ProtNLM"/>
    </source>
</evidence>
<sequence length="594" mass="66574">MDLHEAINLEDLPSDAFDLGDFEQPQSVSDYSSWPAVSSPASWEHQEEDDIEYSEDEIDEDYEEHYEEDEEASADGEAVYNDDGEDEEFDEDAFADEGVDDGGLLPLADPYFWDEEGFPDQGSEGGRQRSPSLSPIPGFAAFLAELQAHQNADRLSEAPSDSLFVDDGPDFLPPIDSILSSVRRTMSEIQQGHRNQRFRSIEQSWSSENSLGRGALGRSRESNRWEHRHHPHNMPRETARGRARMADQGNHRNDRHARDELVAMEVHPVRSGMPRRRAPPQPEVIDLTGEPDSPVQTRAPEPPQARVSNASNVPQNSGRNPRRQLSLSQRTPSLSRSDASLIGNNPNFIDLTGDDSPAPPPLPQQLPSRRDWNHHDHRAHHHPPRRQPPASSRPQPIDLENDNDLRRGFAGFMRRAQNISVLQRLLPEYGLDVLHIGAHGLDMDNPLAGNIPNLNYRANGSMAGGVPKPPHEPPPPAREGFTRNTGGDTVVICPSCEKELKYDPDSGAEDASSPRPNKKARTKKDQEEHYFWALKDCGHVYCKECYESRGRKTSPKTSHAHFRRVGENNRKVLCAVEGCPTEANNKLNWVGLFL</sequence>
<protein>
    <recommendedName>
        <fullName evidence="4">Cell cycle control protein</fullName>
    </recommendedName>
</protein>
<proteinExistence type="predicted"/>
<reference evidence="2" key="1">
    <citation type="journal article" date="2023" name="Mol. Phylogenet. Evol.">
        <title>Genome-scale phylogeny and comparative genomics of the fungal order Sordariales.</title>
        <authorList>
            <person name="Hensen N."/>
            <person name="Bonometti L."/>
            <person name="Westerberg I."/>
            <person name="Brannstrom I.O."/>
            <person name="Guillou S."/>
            <person name="Cros-Aarteil S."/>
            <person name="Calhoun S."/>
            <person name="Haridas S."/>
            <person name="Kuo A."/>
            <person name="Mondo S."/>
            <person name="Pangilinan J."/>
            <person name="Riley R."/>
            <person name="LaButti K."/>
            <person name="Andreopoulos B."/>
            <person name="Lipzen A."/>
            <person name="Chen C."/>
            <person name="Yan M."/>
            <person name="Daum C."/>
            <person name="Ng V."/>
            <person name="Clum A."/>
            <person name="Steindorff A."/>
            <person name="Ohm R.A."/>
            <person name="Martin F."/>
            <person name="Silar P."/>
            <person name="Natvig D.O."/>
            <person name="Lalanne C."/>
            <person name="Gautier V."/>
            <person name="Ament-Velasquez S.L."/>
            <person name="Kruys A."/>
            <person name="Hutchinson M.I."/>
            <person name="Powell A.J."/>
            <person name="Barry K."/>
            <person name="Miller A.N."/>
            <person name="Grigoriev I.V."/>
            <person name="Debuchy R."/>
            <person name="Gladieux P."/>
            <person name="Hiltunen Thoren M."/>
            <person name="Johannesson H."/>
        </authorList>
    </citation>
    <scope>NUCLEOTIDE SEQUENCE</scope>
    <source>
        <strain evidence="2">CBS 532.94</strain>
    </source>
</reference>
<feature type="region of interest" description="Disordered" evidence="1">
    <location>
        <begin position="187"/>
        <end position="403"/>
    </location>
</feature>
<dbReference type="AlphaFoldDB" id="A0AAN7C1X6"/>
<gene>
    <name evidence="2" type="ORF">C8A03DRAFT_19152</name>
</gene>
<dbReference type="InterPro" id="IPR038886">
    <property type="entry name" value="E3_SLX5/Rfp1"/>
</dbReference>
<evidence type="ECO:0000313" key="2">
    <source>
        <dbReference type="EMBL" id="KAK4233844.1"/>
    </source>
</evidence>
<dbReference type="GO" id="GO:0033768">
    <property type="term" value="C:SUMO-targeted ubiquitin ligase complex"/>
    <property type="evidence" value="ECO:0007669"/>
    <property type="project" value="TreeGrafter"/>
</dbReference>
<name>A0AAN7C1X6_9PEZI</name>
<comment type="caution">
    <text evidence="2">The sequence shown here is derived from an EMBL/GenBank/DDBJ whole genome shotgun (WGS) entry which is preliminary data.</text>
</comment>
<dbReference type="EMBL" id="MU860463">
    <property type="protein sequence ID" value="KAK4233844.1"/>
    <property type="molecule type" value="Genomic_DNA"/>
</dbReference>
<feature type="region of interest" description="Disordered" evidence="1">
    <location>
        <begin position="502"/>
        <end position="525"/>
    </location>
</feature>
<organism evidence="2 3">
    <name type="scientific">Achaetomium macrosporum</name>
    <dbReference type="NCBI Taxonomy" id="79813"/>
    <lineage>
        <taxon>Eukaryota</taxon>
        <taxon>Fungi</taxon>
        <taxon>Dikarya</taxon>
        <taxon>Ascomycota</taxon>
        <taxon>Pezizomycotina</taxon>
        <taxon>Sordariomycetes</taxon>
        <taxon>Sordariomycetidae</taxon>
        <taxon>Sordariales</taxon>
        <taxon>Chaetomiaceae</taxon>
        <taxon>Achaetomium</taxon>
    </lineage>
</organism>
<dbReference type="PANTHER" id="PTHR28042">
    <property type="entry name" value="E3 UBIQUITIN-PROTEIN LIGASE COMPLEX SLX5-SLX8 SUBUNIT SLX5"/>
    <property type="match status" value="1"/>
</dbReference>
<feature type="region of interest" description="Disordered" evidence="1">
    <location>
        <begin position="460"/>
        <end position="486"/>
    </location>
</feature>
<feature type="region of interest" description="Disordered" evidence="1">
    <location>
        <begin position="1"/>
        <end position="136"/>
    </location>
</feature>
<accession>A0AAN7C1X6</accession>
<evidence type="ECO:0000313" key="3">
    <source>
        <dbReference type="Proteomes" id="UP001303760"/>
    </source>
</evidence>
<feature type="compositionally biased region" description="Basic and acidic residues" evidence="1">
    <location>
        <begin position="249"/>
        <end position="261"/>
    </location>
</feature>
<feature type="compositionally biased region" description="Low complexity" evidence="1">
    <location>
        <begin position="32"/>
        <end position="43"/>
    </location>
</feature>
<reference evidence="2" key="2">
    <citation type="submission" date="2023-05" db="EMBL/GenBank/DDBJ databases">
        <authorList>
            <consortium name="Lawrence Berkeley National Laboratory"/>
            <person name="Steindorff A."/>
            <person name="Hensen N."/>
            <person name="Bonometti L."/>
            <person name="Westerberg I."/>
            <person name="Brannstrom I.O."/>
            <person name="Guillou S."/>
            <person name="Cros-Aarteil S."/>
            <person name="Calhoun S."/>
            <person name="Haridas S."/>
            <person name="Kuo A."/>
            <person name="Mondo S."/>
            <person name="Pangilinan J."/>
            <person name="Riley R."/>
            <person name="Labutti K."/>
            <person name="Andreopoulos B."/>
            <person name="Lipzen A."/>
            <person name="Chen C."/>
            <person name="Yanf M."/>
            <person name="Daum C."/>
            <person name="Ng V."/>
            <person name="Clum A."/>
            <person name="Ohm R."/>
            <person name="Martin F."/>
            <person name="Silar P."/>
            <person name="Natvig D."/>
            <person name="Lalanne C."/>
            <person name="Gautier V."/>
            <person name="Ament-Velasquez S.L."/>
            <person name="Kruys A."/>
            <person name="Hutchinson M.I."/>
            <person name="Powell A.J."/>
            <person name="Barry K."/>
            <person name="Miller A.N."/>
            <person name="Grigoriev I.V."/>
            <person name="Debuchy R."/>
            <person name="Gladieux P."/>
            <person name="Thoren M.H."/>
            <person name="Johannesson H."/>
        </authorList>
    </citation>
    <scope>NUCLEOTIDE SEQUENCE</scope>
    <source>
        <strain evidence="2">CBS 532.94</strain>
    </source>
</reference>
<dbReference type="Proteomes" id="UP001303760">
    <property type="component" value="Unassembled WGS sequence"/>
</dbReference>